<keyword evidence="12 13" id="KW-0472">Membrane</keyword>
<gene>
    <name evidence="14" type="ORF">ENR23_00730</name>
</gene>
<keyword evidence="7" id="KW-0479">Metal-binding</keyword>
<evidence type="ECO:0000256" key="4">
    <source>
        <dbReference type="ARBA" id="ARBA00022475"/>
    </source>
</evidence>
<evidence type="ECO:0000256" key="12">
    <source>
        <dbReference type="ARBA" id="ARBA00023136"/>
    </source>
</evidence>
<keyword evidence="8" id="KW-0378">Hydrolase</keyword>
<evidence type="ECO:0000256" key="7">
    <source>
        <dbReference type="ARBA" id="ARBA00022723"/>
    </source>
</evidence>
<evidence type="ECO:0000313" key="14">
    <source>
        <dbReference type="EMBL" id="HGZ41949.1"/>
    </source>
</evidence>
<dbReference type="PANTHER" id="PTHR35864:SF1">
    <property type="entry name" value="ZINC METALLOPROTEASE YWHC-RELATED"/>
    <property type="match status" value="1"/>
</dbReference>
<comment type="similarity">
    <text evidence="3">Belongs to the peptidase M50B family.</text>
</comment>
<feature type="transmembrane region" description="Helical" evidence="13">
    <location>
        <begin position="53"/>
        <end position="72"/>
    </location>
</feature>
<keyword evidence="5 14" id="KW-0645">Protease</keyword>
<name>A0A832HZM4_UNCEI</name>
<keyword evidence="9" id="KW-0862">Zinc</keyword>
<reference evidence="14" key="1">
    <citation type="journal article" date="2020" name="mSystems">
        <title>Genome- and Community-Level Interaction Insights into Carbon Utilization and Element Cycling Functions of Hydrothermarchaeota in Hydrothermal Sediment.</title>
        <authorList>
            <person name="Zhou Z."/>
            <person name="Liu Y."/>
            <person name="Xu W."/>
            <person name="Pan J."/>
            <person name="Luo Z.H."/>
            <person name="Li M."/>
        </authorList>
    </citation>
    <scope>NUCLEOTIDE SEQUENCE [LARGE SCALE GENOMIC DNA]</scope>
    <source>
        <strain evidence="14">SpSt-381</strain>
    </source>
</reference>
<keyword evidence="4" id="KW-1003">Cell membrane</keyword>
<dbReference type="InterPro" id="IPR052348">
    <property type="entry name" value="Metallopeptidase_M50B"/>
</dbReference>
<evidence type="ECO:0000256" key="9">
    <source>
        <dbReference type="ARBA" id="ARBA00022833"/>
    </source>
</evidence>
<keyword evidence="11" id="KW-0482">Metalloprotease</keyword>
<protein>
    <submittedName>
        <fullName evidence="14">Site-2 protease family protein</fullName>
    </submittedName>
</protein>
<evidence type="ECO:0000256" key="13">
    <source>
        <dbReference type="SAM" id="Phobius"/>
    </source>
</evidence>
<proteinExistence type="inferred from homology"/>
<dbReference type="GO" id="GO:0008237">
    <property type="term" value="F:metallopeptidase activity"/>
    <property type="evidence" value="ECO:0007669"/>
    <property type="project" value="UniProtKB-KW"/>
</dbReference>
<dbReference type="InterPro" id="IPR044537">
    <property type="entry name" value="Rip2-like"/>
</dbReference>
<evidence type="ECO:0000256" key="3">
    <source>
        <dbReference type="ARBA" id="ARBA00007931"/>
    </source>
</evidence>
<comment type="caution">
    <text evidence="14">The sequence shown here is derived from an EMBL/GenBank/DDBJ whole genome shotgun (WGS) entry which is preliminary data.</text>
</comment>
<feature type="transmembrane region" description="Helical" evidence="13">
    <location>
        <begin position="167"/>
        <end position="189"/>
    </location>
</feature>
<accession>A0A832HZM4</accession>
<feature type="transmembrane region" description="Helical" evidence="13">
    <location>
        <begin position="125"/>
        <end position="146"/>
    </location>
</feature>
<evidence type="ECO:0000256" key="6">
    <source>
        <dbReference type="ARBA" id="ARBA00022692"/>
    </source>
</evidence>
<feature type="transmembrane region" description="Helical" evidence="13">
    <location>
        <begin position="93"/>
        <end position="113"/>
    </location>
</feature>
<dbReference type="CDD" id="cd06158">
    <property type="entry name" value="S2P-M50_like_1"/>
    <property type="match status" value="1"/>
</dbReference>
<sequence>MRLDPEVVFVAPVLVLSAVLHECAHGLAALRLGDSTARDEGRLTLDPFRHADAIGMALVPAVLLLFQAPCVIGWARPAPVDRARLRRPVRDHLAVALAGPAANLLLALAFGLLARLAPGEGPLSALRAAGLAGVAVNAALVVFHLLPIPPLDGSWVLMRFLPMRHIIALHHFRIAGLALVALLVASPVAGGVALAPVRLVARGVLALWGVPAAEAGL</sequence>
<keyword evidence="6 13" id="KW-0812">Transmembrane</keyword>
<dbReference type="PANTHER" id="PTHR35864">
    <property type="entry name" value="ZINC METALLOPROTEASE MJ0611-RELATED"/>
    <property type="match status" value="1"/>
</dbReference>
<evidence type="ECO:0000256" key="10">
    <source>
        <dbReference type="ARBA" id="ARBA00022989"/>
    </source>
</evidence>
<dbReference type="GO" id="GO:0046872">
    <property type="term" value="F:metal ion binding"/>
    <property type="evidence" value="ECO:0007669"/>
    <property type="project" value="UniProtKB-KW"/>
</dbReference>
<dbReference type="GO" id="GO:0006508">
    <property type="term" value="P:proteolysis"/>
    <property type="evidence" value="ECO:0007669"/>
    <property type="project" value="UniProtKB-KW"/>
</dbReference>
<evidence type="ECO:0000256" key="8">
    <source>
        <dbReference type="ARBA" id="ARBA00022801"/>
    </source>
</evidence>
<organism evidence="14">
    <name type="scientific">Eiseniibacteriota bacterium</name>
    <dbReference type="NCBI Taxonomy" id="2212470"/>
    <lineage>
        <taxon>Bacteria</taxon>
        <taxon>Candidatus Eiseniibacteriota</taxon>
    </lineage>
</organism>
<dbReference type="AlphaFoldDB" id="A0A832HZM4"/>
<dbReference type="EMBL" id="DSQF01000002">
    <property type="protein sequence ID" value="HGZ41949.1"/>
    <property type="molecule type" value="Genomic_DNA"/>
</dbReference>
<evidence type="ECO:0000256" key="11">
    <source>
        <dbReference type="ARBA" id="ARBA00023049"/>
    </source>
</evidence>
<comment type="cofactor">
    <cofactor evidence="1">
        <name>Zn(2+)</name>
        <dbReference type="ChEBI" id="CHEBI:29105"/>
    </cofactor>
</comment>
<evidence type="ECO:0000256" key="2">
    <source>
        <dbReference type="ARBA" id="ARBA00004651"/>
    </source>
</evidence>
<evidence type="ECO:0000256" key="5">
    <source>
        <dbReference type="ARBA" id="ARBA00022670"/>
    </source>
</evidence>
<evidence type="ECO:0000256" key="1">
    <source>
        <dbReference type="ARBA" id="ARBA00001947"/>
    </source>
</evidence>
<comment type="subcellular location">
    <subcellularLocation>
        <location evidence="2">Cell membrane</location>
        <topology evidence="2">Multi-pass membrane protein</topology>
    </subcellularLocation>
</comment>
<dbReference type="GO" id="GO:0005886">
    <property type="term" value="C:plasma membrane"/>
    <property type="evidence" value="ECO:0007669"/>
    <property type="project" value="UniProtKB-SubCell"/>
</dbReference>
<keyword evidence="10 13" id="KW-1133">Transmembrane helix</keyword>